<protein>
    <submittedName>
        <fullName evidence="3">Uncharacterized protein</fullName>
    </submittedName>
</protein>
<feature type="compositionally biased region" description="Low complexity" evidence="1">
    <location>
        <begin position="68"/>
        <end position="97"/>
    </location>
</feature>
<evidence type="ECO:0000313" key="3">
    <source>
        <dbReference type="EMBL" id="MBW3082630.1"/>
    </source>
</evidence>
<gene>
    <name evidence="3" type="ORF">KIH73_04425</name>
</gene>
<feature type="transmembrane region" description="Helical" evidence="2">
    <location>
        <begin position="461"/>
        <end position="478"/>
    </location>
</feature>
<keyword evidence="2" id="KW-0472">Membrane</keyword>
<feature type="transmembrane region" description="Helical" evidence="2">
    <location>
        <begin position="236"/>
        <end position="265"/>
    </location>
</feature>
<organism evidence="3 4">
    <name type="scientific">Bifidobacterium phasiani</name>
    <dbReference type="NCBI Taxonomy" id="2834431"/>
    <lineage>
        <taxon>Bacteria</taxon>
        <taxon>Bacillati</taxon>
        <taxon>Actinomycetota</taxon>
        <taxon>Actinomycetes</taxon>
        <taxon>Bifidobacteriales</taxon>
        <taxon>Bifidobacteriaceae</taxon>
        <taxon>Bifidobacterium</taxon>
    </lineage>
</organism>
<keyword evidence="2" id="KW-1133">Transmembrane helix</keyword>
<feature type="transmembrane region" description="Helical" evidence="2">
    <location>
        <begin position="277"/>
        <end position="300"/>
    </location>
</feature>
<evidence type="ECO:0000313" key="4">
    <source>
        <dbReference type="Proteomes" id="UP000812844"/>
    </source>
</evidence>
<keyword evidence="2" id="KW-0812">Transmembrane</keyword>
<feature type="transmembrane region" description="Helical" evidence="2">
    <location>
        <begin position="388"/>
        <end position="410"/>
    </location>
</feature>
<dbReference type="Proteomes" id="UP000812844">
    <property type="component" value="Unassembled WGS sequence"/>
</dbReference>
<sequence length="536" mass="53876">MTTSITLLLVDAARDAGGTTVRGLCPGAPDASLCVIAAVQGDRAVVTCPALPLREVADRPIGRFAPGATGAPSLSSPLSSGPSSRPSAASASAAASSAGTRARSAVPDAAATITDELWMARAVLDAADAPVTVYDHAGVGADVRRVLDAMPHLTFRETAASRAAGRAAASFAGAGDAADTTLGTEEMFADVFRRVFGGAADADDHRAGPAGGRGAAGQAAGSAADRRPGLDDAQSTYLLVATASALSLAVLAMLWVVAVFGGWLWFLPEPLLAIAEWAVAAQATPLGVAQIALIVAHLLLAPKAAHDTSDGLILIALVDTLTALALLGAPADASDARQWIMAVLMAALAAFTAYGMHDMQDAPWRTPFRHVGGDTTALDAPSGPGGMVAPALAVMVCATGVVPIAVARYLGAAFLGMPLRADGGATLIEAALAVPGLAAWIVGAVVVVGAWLLARIRAPRLLCACTMVVWLVAAAWVSPMGATLAEACEATLAPVIGPVIAPVAEPVTAWFGEVVAWIGDLVVRAAEAIARVTAGF</sequence>
<comment type="caution">
    <text evidence="3">The sequence shown here is derived from an EMBL/GenBank/DDBJ whole genome shotgun (WGS) entry which is preliminary data.</text>
</comment>
<name>A0ABS6W800_9BIFI</name>
<proteinExistence type="predicted"/>
<dbReference type="EMBL" id="JAHBBD010000007">
    <property type="protein sequence ID" value="MBW3082630.1"/>
    <property type="molecule type" value="Genomic_DNA"/>
</dbReference>
<accession>A0ABS6W800</accession>
<evidence type="ECO:0000256" key="1">
    <source>
        <dbReference type="SAM" id="MobiDB-lite"/>
    </source>
</evidence>
<feature type="transmembrane region" description="Helical" evidence="2">
    <location>
        <begin position="312"/>
        <end position="330"/>
    </location>
</feature>
<feature type="transmembrane region" description="Helical" evidence="2">
    <location>
        <begin position="336"/>
        <end position="356"/>
    </location>
</feature>
<feature type="region of interest" description="Disordered" evidence="1">
    <location>
        <begin position="206"/>
        <end position="227"/>
    </location>
</feature>
<evidence type="ECO:0000256" key="2">
    <source>
        <dbReference type="SAM" id="Phobius"/>
    </source>
</evidence>
<reference evidence="3 4" key="1">
    <citation type="submission" date="2021-05" db="EMBL/GenBank/DDBJ databases">
        <title>Phylogenetic classification of ten novel species belonging to the genus Bifidobacterium comprising B. colchicus sp. nov., B. abeli sp. nov., B. bicoloris sp. nov., B. guerezis sp. nov., B. rosaliae sp. nov., B. santillanensis sp. nov., B. argentati sp. nov., B. amazzoni sp. nov., B. pluviali sp. nov., and B. pinnaculum sp. nov.</title>
        <authorList>
            <person name="Lugli G.A."/>
            <person name="Ruiz Garcia L."/>
            <person name="Margolles A."/>
            <person name="Ventura M."/>
        </authorList>
    </citation>
    <scope>NUCLEOTIDE SEQUENCE [LARGE SCALE GENOMIC DNA]</scope>
    <source>
        <strain evidence="3 4">6T3</strain>
    </source>
</reference>
<feature type="transmembrane region" description="Helical" evidence="2">
    <location>
        <begin position="430"/>
        <end position="454"/>
    </location>
</feature>
<dbReference type="RefSeq" id="WP_219081002.1">
    <property type="nucleotide sequence ID" value="NZ_JAHBBD010000007.1"/>
</dbReference>
<keyword evidence="4" id="KW-1185">Reference proteome</keyword>
<feature type="region of interest" description="Disordered" evidence="1">
    <location>
        <begin position="67"/>
        <end position="97"/>
    </location>
</feature>